<sequence length="232" mass="25115">MEGHAYAPVMEHFSHPHRLELCSMEQSLAPTTCSCCRQMPSGWTYACRACNYYLHASCAQMSELIRHRAHPDHPLDLLPVSAYPDGCFDCDACGGNGTGFSYHCGDCGLDFHPLCASAPASVTHQGHPHALTLAFSLPPRYTMGFTCDVCGGKGSKCWLYRCADCEFDVHMSCATGKGREQTQVMENQLAQILLGRGRGTGGVDGNGVEDGSWNRFLGVGSAVDISARWGRS</sequence>
<evidence type="ECO:0000256" key="1">
    <source>
        <dbReference type="ARBA" id="ARBA00022723"/>
    </source>
</evidence>
<dbReference type="PANTHER" id="PTHR46288">
    <property type="entry name" value="PHORBOL-ESTER/DAG-TYPE DOMAIN-CONTAINING PROTEIN"/>
    <property type="match status" value="1"/>
</dbReference>
<evidence type="ECO:0000259" key="4">
    <source>
        <dbReference type="PROSITE" id="PS50081"/>
    </source>
</evidence>
<evidence type="ECO:0000256" key="2">
    <source>
        <dbReference type="ARBA" id="ARBA00022737"/>
    </source>
</evidence>
<dbReference type="InterPro" id="IPR002219">
    <property type="entry name" value="PKC_DAG/PE"/>
</dbReference>
<dbReference type="InterPro" id="IPR004146">
    <property type="entry name" value="DC1"/>
</dbReference>
<keyword evidence="3" id="KW-0862">Zinc</keyword>
<dbReference type="EMBL" id="NMUH01004556">
    <property type="protein sequence ID" value="MQM10039.1"/>
    <property type="molecule type" value="Genomic_DNA"/>
</dbReference>
<keyword evidence="6" id="KW-1185">Reference proteome</keyword>
<comment type="caution">
    <text evidence="5">The sequence shown here is derived from an EMBL/GenBank/DDBJ whole genome shotgun (WGS) entry which is preliminary data.</text>
</comment>
<accession>A0A843WJM8</accession>
<protein>
    <recommendedName>
        <fullName evidence="4">Phorbol-ester/DAG-type domain-containing protein</fullName>
    </recommendedName>
</protein>
<dbReference type="AlphaFoldDB" id="A0A843WJM8"/>
<reference evidence="5" key="1">
    <citation type="submission" date="2017-07" db="EMBL/GenBank/DDBJ databases">
        <title>Taro Niue Genome Assembly and Annotation.</title>
        <authorList>
            <person name="Atibalentja N."/>
            <person name="Keating K."/>
            <person name="Fields C.J."/>
        </authorList>
    </citation>
    <scope>NUCLEOTIDE SEQUENCE</scope>
    <source>
        <strain evidence="5">Niue_2</strain>
        <tissue evidence="5">Leaf</tissue>
    </source>
</reference>
<keyword evidence="2" id="KW-0677">Repeat</keyword>
<organism evidence="5 6">
    <name type="scientific">Colocasia esculenta</name>
    <name type="common">Wild taro</name>
    <name type="synonym">Arum esculentum</name>
    <dbReference type="NCBI Taxonomy" id="4460"/>
    <lineage>
        <taxon>Eukaryota</taxon>
        <taxon>Viridiplantae</taxon>
        <taxon>Streptophyta</taxon>
        <taxon>Embryophyta</taxon>
        <taxon>Tracheophyta</taxon>
        <taxon>Spermatophyta</taxon>
        <taxon>Magnoliopsida</taxon>
        <taxon>Liliopsida</taxon>
        <taxon>Araceae</taxon>
        <taxon>Aroideae</taxon>
        <taxon>Colocasieae</taxon>
        <taxon>Colocasia</taxon>
    </lineage>
</organism>
<dbReference type="InterPro" id="IPR046349">
    <property type="entry name" value="C1-like_sf"/>
</dbReference>
<keyword evidence="1" id="KW-0479">Metal-binding</keyword>
<dbReference type="GO" id="GO:0046872">
    <property type="term" value="F:metal ion binding"/>
    <property type="evidence" value="ECO:0007669"/>
    <property type="project" value="UniProtKB-KW"/>
</dbReference>
<evidence type="ECO:0000256" key="3">
    <source>
        <dbReference type="ARBA" id="ARBA00022833"/>
    </source>
</evidence>
<dbReference type="Pfam" id="PF03107">
    <property type="entry name" value="C1_2"/>
    <property type="match status" value="3"/>
</dbReference>
<gene>
    <name evidence="5" type="ORF">Taro_042926</name>
</gene>
<proteinExistence type="predicted"/>
<dbReference type="OrthoDB" id="1906545at2759"/>
<dbReference type="SUPFAM" id="SSF57889">
    <property type="entry name" value="Cysteine-rich domain"/>
    <property type="match status" value="2"/>
</dbReference>
<dbReference type="PANTHER" id="PTHR46288:SF80">
    <property type="entry name" value="CYSTEINE_HISTIDINE-RICH C1 DOMAIN FAMILY PROTEIN"/>
    <property type="match status" value="1"/>
</dbReference>
<dbReference type="PROSITE" id="PS50081">
    <property type="entry name" value="ZF_DAG_PE_2"/>
    <property type="match status" value="1"/>
</dbReference>
<name>A0A843WJM8_COLES</name>
<feature type="domain" description="Phorbol-ester/DAG-type" evidence="4">
    <location>
        <begin position="16"/>
        <end position="66"/>
    </location>
</feature>
<dbReference type="Proteomes" id="UP000652761">
    <property type="component" value="Unassembled WGS sequence"/>
</dbReference>
<evidence type="ECO:0000313" key="5">
    <source>
        <dbReference type="EMBL" id="MQM10039.1"/>
    </source>
</evidence>
<evidence type="ECO:0000313" key="6">
    <source>
        <dbReference type="Proteomes" id="UP000652761"/>
    </source>
</evidence>